<dbReference type="RefSeq" id="WP_030731367.1">
    <property type="nucleotide sequence ID" value="NZ_CP009922.3"/>
</dbReference>
<dbReference type="InterPro" id="IPR030678">
    <property type="entry name" value="Peptide/Ni-bd"/>
</dbReference>
<dbReference type="AlphaFoldDB" id="A0A0F7FZT8"/>
<dbReference type="InterPro" id="IPR039424">
    <property type="entry name" value="SBP_5"/>
</dbReference>
<dbReference type="KEGG" id="sxi:SXIM_49740"/>
<gene>
    <name evidence="3" type="ORF">SXIM_49740</name>
</gene>
<dbReference type="Proteomes" id="UP000034034">
    <property type="component" value="Chromosome"/>
</dbReference>
<dbReference type="GO" id="GO:1904680">
    <property type="term" value="F:peptide transmembrane transporter activity"/>
    <property type="evidence" value="ECO:0007669"/>
    <property type="project" value="TreeGrafter"/>
</dbReference>
<dbReference type="STRING" id="408015.SXIM_49740"/>
<dbReference type="PATRIC" id="fig|408015.6.peg.5039"/>
<dbReference type="PIRSF" id="PIRSF002741">
    <property type="entry name" value="MppA"/>
    <property type="match status" value="1"/>
</dbReference>
<sequence>MRSPRPRLIAGLLLVPLLTGCFASSDGGRAAGPDGPGDGGRLRVALAFPPAENYSPYGMDAYDLSRLGVVEGLTRLDANGTAVPALATSWSAEPDGTGWLFTLREATFQDGTEVTAQAVATALTRAAAADPAPSAISGVELSAEAVGDRQVRVGTAEPDPVLPLRLTNPSLAVFAPAAYGEDGTVNPVGTATGPFELTTITGDTAATLDRFEDHWGGRAQASGIDATYISDGTARANALRTGEADIAEAVPVAQIAALEEGTAHEVDTARNTSLFLNTAAGAFEDAGLRAAAREAIDPTAVAEGVYEGYAQPAQGIFGPALSWAEGKRIAPPDRAGATDPTGRSITIATYSDRPELPEAAQVVQQQLERAGFTVRLEVRTYARLESDLLAGAFDAAVLARNVMLDTGDPVTVLASGYACEGSFNLSALCDAHVDALIDEARAQPEPGARQDAALRAEAAVLATDAEIPLVHLKVVTGIAAGVTGVALDPYEREIVGLGTRR</sequence>
<proteinExistence type="predicted"/>
<dbReference type="HOGENOM" id="CLU_017028_7_5_11"/>
<dbReference type="GO" id="GO:0043190">
    <property type="term" value="C:ATP-binding cassette (ABC) transporter complex"/>
    <property type="evidence" value="ECO:0007669"/>
    <property type="project" value="InterPro"/>
</dbReference>
<dbReference type="InterPro" id="IPR000914">
    <property type="entry name" value="SBP_5_dom"/>
</dbReference>
<evidence type="ECO:0000313" key="3">
    <source>
        <dbReference type="EMBL" id="AKG46358.1"/>
    </source>
</evidence>
<dbReference type="GO" id="GO:0015833">
    <property type="term" value="P:peptide transport"/>
    <property type="evidence" value="ECO:0007669"/>
    <property type="project" value="TreeGrafter"/>
</dbReference>
<keyword evidence="3" id="KW-0449">Lipoprotein</keyword>
<evidence type="ECO:0000313" key="4">
    <source>
        <dbReference type="Proteomes" id="UP000034034"/>
    </source>
</evidence>
<name>A0A0F7FZT8_9ACTN</name>
<dbReference type="EMBL" id="CP009922">
    <property type="protein sequence ID" value="AKG46358.1"/>
    <property type="molecule type" value="Genomic_DNA"/>
</dbReference>
<evidence type="ECO:0000256" key="1">
    <source>
        <dbReference type="SAM" id="SignalP"/>
    </source>
</evidence>
<dbReference type="PANTHER" id="PTHR30290">
    <property type="entry name" value="PERIPLASMIC BINDING COMPONENT OF ABC TRANSPORTER"/>
    <property type="match status" value="1"/>
</dbReference>
<reference evidence="3" key="1">
    <citation type="submission" date="2019-08" db="EMBL/GenBank/DDBJ databases">
        <title>Complete genome sequence of a mangrove-derived Streptomyces xiamenensis.</title>
        <authorList>
            <person name="Xu J."/>
        </authorList>
    </citation>
    <scope>NUCLEOTIDE SEQUENCE</scope>
    <source>
        <strain evidence="3">318</strain>
    </source>
</reference>
<feature type="domain" description="Solute-binding protein family 5" evidence="2">
    <location>
        <begin position="82"/>
        <end position="422"/>
    </location>
</feature>
<feature type="chain" id="PRO_5002515515" evidence="1">
    <location>
        <begin position="24"/>
        <end position="501"/>
    </location>
</feature>
<dbReference type="PROSITE" id="PS51257">
    <property type="entry name" value="PROKAR_LIPOPROTEIN"/>
    <property type="match status" value="1"/>
</dbReference>
<dbReference type="Pfam" id="PF00496">
    <property type="entry name" value="SBP_bac_5"/>
    <property type="match status" value="1"/>
</dbReference>
<keyword evidence="4" id="KW-1185">Reference proteome</keyword>
<dbReference type="SUPFAM" id="SSF53850">
    <property type="entry name" value="Periplasmic binding protein-like II"/>
    <property type="match status" value="1"/>
</dbReference>
<dbReference type="Gene3D" id="3.40.190.10">
    <property type="entry name" value="Periplasmic binding protein-like II"/>
    <property type="match status" value="1"/>
</dbReference>
<dbReference type="GO" id="GO:0042597">
    <property type="term" value="C:periplasmic space"/>
    <property type="evidence" value="ECO:0007669"/>
    <property type="project" value="UniProtKB-ARBA"/>
</dbReference>
<dbReference type="PANTHER" id="PTHR30290:SF65">
    <property type="entry name" value="MONOACYL PHOSPHATIDYLINOSITOL TETRAMANNOSIDE-BINDING PROTEIN LPQW-RELATED"/>
    <property type="match status" value="1"/>
</dbReference>
<dbReference type="Gene3D" id="3.10.105.10">
    <property type="entry name" value="Dipeptide-binding Protein, Domain 3"/>
    <property type="match status" value="1"/>
</dbReference>
<keyword evidence="1" id="KW-0732">Signal</keyword>
<feature type="signal peptide" evidence="1">
    <location>
        <begin position="1"/>
        <end position="23"/>
    </location>
</feature>
<protein>
    <submittedName>
        <fullName evidence="3">Solute-binding lipoprotein</fullName>
    </submittedName>
</protein>
<evidence type="ECO:0000259" key="2">
    <source>
        <dbReference type="Pfam" id="PF00496"/>
    </source>
</evidence>
<organism evidence="3 4">
    <name type="scientific">Streptomyces xiamenensis</name>
    <dbReference type="NCBI Taxonomy" id="408015"/>
    <lineage>
        <taxon>Bacteria</taxon>
        <taxon>Bacillati</taxon>
        <taxon>Actinomycetota</taxon>
        <taxon>Actinomycetes</taxon>
        <taxon>Kitasatosporales</taxon>
        <taxon>Streptomycetaceae</taxon>
        <taxon>Streptomyces</taxon>
    </lineage>
</organism>
<accession>A0A0F7FZT8</accession>